<feature type="region of interest" description="Disordered" evidence="1">
    <location>
        <begin position="716"/>
        <end position="939"/>
    </location>
</feature>
<dbReference type="InterPro" id="IPR051177">
    <property type="entry name" value="CIK-Related_Protein"/>
</dbReference>
<dbReference type="SMART" id="SM00220">
    <property type="entry name" value="S_TKc"/>
    <property type="match status" value="1"/>
</dbReference>
<dbReference type="Pfam" id="PF00069">
    <property type="entry name" value="Pkinase"/>
    <property type="match status" value="1"/>
</dbReference>
<comment type="caution">
    <text evidence="3">The sequence shown here is derived from an EMBL/GenBank/DDBJ whole genome shotgun (WGS) entry which is preliminary data.</text>
</comment>
<name>A0A9P9FGT0_9HYPO</name>
<feature type="compositionally biased region" description="Pro residues" evidence="1">
    <location>
        <begin position="737"/>
        <end position="747"/>
    </location>
</feature>
<feature type="domain" description="Protein kinase" evidence="2">
    <location>
        <begin position="1"/>
        <end position="349"/>
    </location>
</feature>
<sequence>MFSSAFKSISATNITGNYSISSTLTSTAGPWKIYDAKKKSTGKTYSVFVFDRKSLDSHGNSLGRSGAASFKKTIEEVVERLKKEASSLAKLRHPSILELVEPVEETRGGGLQFVTEPVTASLSSVLLEKDEQERSGGPGGRSSRFVTEDADGVKRRRELEIDELEIQKGLLQISKALEFLHENAGLVHGNITPDAVLINAKSDWKLSGLAFCSPPENSDKPTSIQGISLYEVLNLDNRLPKSVQLNLDYTSPDYVVDNNINYSADMFSLGLLSVALYNSPHSSPLECHGSLSTYKRLFQTSSSVPSTNNNYLSSRPLPKELSHHVLPRLITRRPAQRMTAREFQQSEYFDNILVSTIRFLDAFPAKTPNEKSSFLRGLVKVLPSFPKSVMEKKVLPALLDELKDRDLLSLILQNIFKIIELLPSARRAFSEKVRPALRDIFVINAKQTQEKDPARDAGLMVVLENVAPISNNCSGKEFKDDMLPVILAAIECPTHSIVDAALRSLPVVLPVLDFSTIKNELFPVIATVFSKTNSLAIKVRGLRAFVILCGGTNEAGGPDDGLNGMPSSNKKTSSSSALDKYTMQEKIVPLVKVIKTKEPAVMMAALNVLRVVGQIADADFVAMDILPILWSMSLGPLLDLKQFQSFMELIKSLSKRVEDEQTRKLQELSGTSNGSTAAANEDFMAFGGVTGTAFDQGNGATEDDFEALVKGRAVATSTSVNRSNTSTPQAAAFSWSTPPPATNPTKPPSQLAIKPQPSFRTVTPDLGRFETLTPSSTQFSQPLQPTQSSFSPPPQQKQQPLTQVPTPSVNWSSAATTANPWGSTTSTPSVGGFGGSMNSSMGSMSLGQGTAAVSRNPSFTLPPPPPGGAMSSASSSFAIAPPPSNPQASVWGSSSTGGMGMGMAGSSNMGSSMGQAASNANTMGGGQQKSGLDKYESLI</sequence>
<dbReference type="AlphaFoldDB" id="A0A9P9FGT0"/>
<dbReference type="InterPro" id="IPR011989">
    <property type="entry name" value="ARM-like"/>
</dbReference>
<keyword evidence="3" id="KW-0808">Transferase</keyword>
<proteinExistence type="predicted"/>
<feature type="compositionally biased region" description="Low complexity" evidence="1">
    <location>
        <begin position="773"/>
        <end position="807"/>
    </location>
</feature>
<feature type="compositionally biased region" description="Low complexity" evidence="1">
    <location>
        <begin position="904"/>
        <end position="918"/>
    </location>
</feature>
<dbReference type="InterPro" id="IPR016024">
    <property type="entry name" value="ARM-type_fold"/>
</dbReference>
<keyword evidence="3" id="KW-0418">Kinase</keyword>
<organism evidence="3 4">
    <name type="scientific">Dactylonectria macrodidyma</name>
    <dbReference type="NCBI Taxonomy" id="307937"/>
    <lineage>
        <taxon>Eukaryota</taxon>
        <taxon>Fungi</taxon>
        <taxon>Dikarya</taxon>
        <taxon>Ascomycota</taxon>
        <taxon>Pezizomycotina</taxon>
        <taxon>Sordariomycetes</taxon>
        <taxon>Hypocreomycetidae</taxon>
        <taxon>Hypocreales</taxon>
        <taxon>Nectriaceae</taxon>
        <taxon>Dactylonectria</taxon>
    </lineage>
</organism>
<dbReference type="SUPFAM" id="SSF48371">
    <property type="entry name" value="ARM repeat"/>
    <property type="match status" value="1"/>
</dbReference>
<dbReference type="OrthoDB" id="79687at2759"/>
<evidence type="ECO:0000313" key="3">
    <source>
        <dbReference type="EMBL" id="KAH7161404.1"/>
    </source>
</evidence>
<evidence type="ECO:0000313" key="4">
    <source>
        <dbReference type="Proteomes" id="UP000738349"/>
    </source>
</evidence>
<dbReference type="GO" id="GO:0004672">
    <property type="term" value="F:protein kinase activity"/>
    <property type="evidence" value="ECO:0007669"/>
    <property type="project" value="InterPro"/>
</dbReference>
<accession>A0A9P9FGT0</accession>
<keyword evidence="4" id="KW-1185">Reference proteome</keyword>
<gene>
    <name evidence="3" type="ORF">EDB81DRAFT_866857</name>
</gene>
<protein>
    <submittedName>
        <fullName evidence="3">Kinase-like domain-containing protein</fullName>
    </submittedName>
</protein>
<feature type="compositionally biased region" description="Low complexity" evidence="1">
    <location>
        <begin position="868"/>
        <end position="879"/>
    </location>
</feature>
<feature type="region of interest" description="Disordered" evidence="1">
    <location>
        <begin position="128"/>
        <end position="149"/>
    </location>
</feature>
<dbReference type="CDD" id="cd14011">
    <property type="entry name" value="PK_SCY1_like"/>
    <property type="match status" value="1"/>
</dbReference>
<dbReference type="PANTHER" id="PTHR12984:SF6">
    <property type="entry name" value="SCY1-LIKE PROTEIN 2"/>
    <property type="match status" value="1"/>
</dbReference>
<dbReference type="Gene3D" id="1.10.510.10">
    <property type="entry name" value="Transferase(Phosphotransferase) domain 1"/>
    <property type="match status" value="1"/>
</dbReference>
<evidence type="ECO:0000256" key="1">
    <source>
        <dbReference type="SAM" id="MobiDB-lite"/>
    </source>
</evidence>
<reference evidence="3" key="1">
    <citation type="journal article" date="2021" name="Nat. Commun.">
        <title>Genetic determinants of endophytism in the Arabidopsis root mycobiome.</title>
        <authorList>
            <person name="Mesny F."/>
            <person name="Miyauchi S."/>
            <person name="Thiergart T."/>
            <person name="Pickel B."/>
            <person name="Atanasova L."/>
            <person name="Karlsson M."/>
            <person name="Huettel B."/>
            <person name="Barry K.W."/>
            <person name="Haridas S."/>
            <person name="Chen C."/>
            <person name="Bauer D."/>
            <person name="Andreopoulos W."/>
            <person name="Pangilinan J."/>
            <person name="LaButti K."/>
            <person name="Riley R."/>
            <person name="Lipzen A."/>
            <person name="Clum A."/>
            <person name="Drula E."/>
            <person name="Henrissat B."/>
            <person name="Kohler A."/>
            <person name="Grigoriev I.V."/>
            <person name="Martin F.M."/>
            <person name="Hacquard S."/>
        </authorList>
    </citation>
    <scope>NUCLEOTIDE SEQUENCE</scope>
    <source>
        <strain evidence="3">MPI-CAGE-AT-0147</strain>
    </source>
</reference>
<dbReference type="GO" id="GO:0005524">
    <property type="term" value="F:ATP binding"/>
    <property type="evidence" value="ECO:0007669"/>
    <property type="project" value="InterPro"/>
</dbReference>
<feature type="compositionally biased region" description="Low complexity" evidence="1">
    <location>
        <begin position="836"/>
        <end position="859"/>
    </location>
</feature>
<dbReference type="InterPro" id="IPR011009">
    <property type="entry name" value="Kinase-like_dom_sf"/>
</dbReference>
<dbReference type="Proteomes" id="UP000738349">
    <property type="component" value="Unassembled WGS sequence"/>
</dbReference>
<evidence type="ECO:0000259" key="2">
    <source>
        <dbReference type="PROSITE" id="PS50011"/>
    </source>
</evidence>
<dbReference type="PANTHER" id="PTHR12984">
    <property type="entry name" value="SCY1-RELATED S/T PROTEIN KINASE-LIKE"/>
    <property type="match status" value="1"/>
</dbReference>
<dbReference type="InterPro" id="IPR000719">
    <property type="entry name" value="Prot_kinase_dom"/>
</dbReference>
<dbReference type="EMBL" id="JAGMUV010000004">
    <property type="protein sequence ID" value="KAH7161404.1"/>
    <property type="molecule type" value="Genomic_DNA"/>
</dbReference>
<dbReference type="PROSITE" id="PS50011">
    <property type="entry name" value="PROTEIN_KINASE_DOM"/>
    <property type="match status" value="1"/>
</dbReference>
<dbReference type="Gene3D" id="1.25.10.10">
    <property type="entry name" value="Leucine-rich Repeat Variant"/>
    <property type="match status" value="1"/>
</dbReference>
<feature type="compositionally biased region" description="Polar residues" evidence="1">
    <location>
        <begin position="808"/>
        <end position="828"/>
    </location>
</feature>
<feature type="compositionally biased region" description="Low complexity" evidence="1">
    <location>
        <begin position="716"/>
        <end position="727"/>
    </location>
</feature>
<dbReference type="SUPFAM" id="SSF56112">
    <property type="entry name" value="Protein kinase-like (PK-like)"/>
    <property type="match status" value="1"/>
</dbReference>
<dbReference type="Gene3D" id="3.30.200.20">
    <property type="entry name" value="Phosphorylase Kinase, domain 1"/>
    <property type="match status" value="1"/>
</dbReference>